<dbReference type="SMART" id="SM00642">
    <property type="entry name" value="Aamy"/>
    <property type="match status" value="1"/>
</dbReference>
<dbReference type="Proteomes" id="UP000245999">
    <property type="component" value="Chromosome"/>
</dbReference>
<evidence type="ECO:0000313" key="6">
    <source>
        <dbReference type="EMBL" id="AWM31421.1"/>
    </source>
</evidence>
<dbReference type="FunFam" id="2.60.40.1180:FF:000007">
    <property type="entry name" value="Sucrose isomerase"/>
    <property type="match status" value="1"/>
</dbReference>
<comment type="similarity">
    <text evidence="1">Belongs to the glycosyl hydrolase 13 family.</text>
</comment>
<dbReference type="AlphaFoldDB" id="A0A2Z3GGY3"/>
<organism evidence="6 7">
    <name type="scientific">Hymenobacter nivis</name>
    <dbReference type="NCBI Taxonomy" id="1850093"/>
    <lineage>
        <taxon>Bacteria</taxon>
        <taxon>Pseudomonadati</taxon>
        <taxon>Bacteroidota</taxon>
        <taxon>Cytophagia</taxon>
        <taxon>Cytophagales</taxon>
        <taxon>Hymenobacteraceae</taxon>
        <taxon>Hymenobacter</taxon>
    </lineage>
</organism>
<dbReference type="InterPro" id="IPR032091">
    <property type="entry name" value="Malt_amylase-like_C"/>
</dbReference>
<reference evidence="7" key="1">
    <citation type="submission" date="2018-04" db="EMBL/GenBank/DDBJ databases">
        <title>Complete genome of Antarctic heterotrophic bacterium Hymenobacter nivis.</title>
        <authorList>
            <person name="Terashima M."/>
        </authorList>
    </citation>
    <scope>NUCLEOTIDE SEQUENCE [LARGE SCALE GENOMIC DNA]</scope>
    <source>
        <strain evidence="7">NBRC 111535</strain>
    </source>
</reference>
<keyword evidence="4" id="KW-0732">Signal</keyword>
<feature type="domain" description="Glycosyl hydrolase family 13 catalytic" evidence="5">
    <location>
        <begin position="37"/>
        <end position="445"/>
    </location>
</feature>
<dbReference type="Pfam" id="PF16657">
    <property type="entry name" value="Malt_amylase_C"/>
    <property type="match status" value="1"/>
</dbReference>
<keyword evidence="7" id="KW-1185">Reference proteome</keyword>
<dbReference type="RefSeq" id="WP_109651939.1">
    <property type="nucleotide sequence ID" value="NZ_CP029145.1"/>
</dbReference>
<dbReference type="SUPFAM" id="SSF51445">
    <property type="entry name" value="(Trans)glycosidases"/>
    <property type="match status" value="1"/>
</dbReference>
<dbReference type="InterPro" id="IPR013780">
    <property type="entry name" value="Glyco_hydro_b"/>
</dbReference>
<dbReference type="PANTHER" id="PTHR10357">
    <property type="entry name" value="ALPHA-AMYLASE FAMILY MEMBER"/>
    <property type="match status" value="1"/>
</dbReference>
<dbReference type="Gene3D" id="2.60.40.1180">
    <property type="entry name" value="Golgi alpha-mannosidase II"/>
    <property type="match status" value="1"/>
</dbReference>
<dbReference type="CDD" id="cd11333">
    <property type="entry name" value="AmyAc_SI_OligoGlu_DGase"/>
    <property type="match status" value="1"/>
</dbReference>
<keyword evidence="3" id="KW-0326">Glycosidase</keyword>
<evidence type="ECO:0000256" key="1">
    <source>
        <dbReference type="ARBA" id="ARBA00008061"/>
    </source>
</evidence>
<evidence type="ECO:0000256" key="3">
    <source>
        <dbReference type="ARBA" id="ARBA00023295"/>
    </source>
</evidence>
<dbReference type="SUPFAM" id="SSF51011">
    <property type="entry name" value="Glycosyl hydrolase domain"/>
    <property type="match status" value="1"/>
</dbReference>
<proteinExistence type="inferred from homology"/>
<evidence type="ECO:0000256" key="2">
    <source>
        <dbReference type="ARBA" id="ARBA00022801"/>
    </source>
</evidence>
<dbReference type="FunFam" id="3.20.20.80:FF:000064">
    <property type="entry name" value="Oligo-1,6-glucosidase"/>
    <property type="match status" value="2"/>
</dbReference>
<dbReference type="InterPro" id="IPR006047">
    <property type="entry name" value="GH13_cat_dom"/>
</dbReference>
<dbReference type="InterPro" id="IPR017853">
    <property type="entry name" value="GH"/>
</dbReference>
<dbReference type="Gene3D" id="3.90.400.10">
    <property type="entry name" value="Oligo-1,6-glucosidase, Domain 2"/>
    <property type="match status" value="1"/>
</dbReference>
<dbReference type="KEGG" id="hnv:DDQ68_00625"/>
<dbReference type="InterPro" id="IPR045857">
    <property type="entry name" value="O16G_dom_2"/>
</dbReference>
<dbReference type="Pfam" id="PF00128">
    <property type="entry name" value="Alpha-amylase"/>
    <property type="match status" value="1"/>
</dbReference>
<evidence type="ECO:0000259" key="5">
    <source>
        <dbReference type="SMART" id="SM00642"/>
    </source>
</evidence>
<feature type="signal peptide" evidence="4">
    <location>
        <begin position="1"/>
        <end position="20"/>
    </location>
</feature>
<dbReference type="EMBL" id="CP029145">
    <property type="protein sequence ID" value="AWM31421.1"/>
    <property type="molecule type" value="Genomic_DNA"/>
</dbReference>
<dbReference type="NCBIfam" id="NF008183">
    <property type="entry name" value="PRK10933.1"/>
    <property type="match status" value="1"/>
</dbReference>
<feature type="chain" id="PRO_5016318049" evidence="4">
    <location>
        <begin position="21"/>
        <end position="582"/>
    </location>
</feature>
<dbReference type="PANTHER" id="PTHR10357:SF179">
    <property type="entry name" value="NEUTRAL AND BASIC AMINO ACID TRANSPORT PROTEIN RBAT"/>
    <property type="match status" value="1"/>
</dbReference>
<dbReference type="OrthoDB" id="9806009at2"/>
<dbReference type="Gene3D" id="3.20.20.80">
    <property type="entry name" value="Glycosidases"/>
    <property type="match status" value="1"/>
</dbReference>
<name>A0A2Z3GGY3_9BACT</name>
<evidence type="ECO:0000313" key="7">
    <source>
        <dbReference type="Proteomes" id="UP000245999"/>
    </source>
</evidence>
<protein>
    <submittedName>
        <fullName evidence="6">Alpha-glucosidase</fullName>
    </submittedName>
</protein>
<dbReference type="GO" id="GO:0009313">
    <property type="term" value="P:oligosaccharide catabolic process"/>
    <property type="evidence" value="ECO:0007669"/>
    <property type="project" value="TreeGrafter"/>
</dbReference>
<gene>
    <name evidence="6" type="ORF">DDQ68_00625</name>
</gene>
<sequence>MKTILTTALLLAAASGLAQPAKPAPNETWWKEAVVYQVYPRSYKDSNGDGVGDLRGLISKLDYIKSLGVNVIWLNPIYGSPNDDNGYDISDYRAIMKDFGTMADFDELLRGMHQRGLKVVLDLVVNHSSDEHEWFKQSKSGRDNPYRDYYHWWPEEKGVPNKRQSFFDVKGDAWAYDEATKAYYLHYFSRKQPDLNWENPKLREEIYSMMRFWFDKGIDGFRMDVIPFIAKDTTFPPIPAKYHGDFGRYYANGPHLHDYLQEMHREVLGKYDVMSVAEGAGVTSDQALEFVDPARKELNMLYHFEGMGVGNVPGLKYRMRKHEGYSLLEFKQVYTKWDKIFAEKGWGTIYLGNHDQPRMVTRWGDDRPAFRAVSSKLLTTFLLTMRGTPYYFGGDELGMTNIKFDKIEDYQDIETRNMYAQLKAEGGDLAQFVEAQKISGRDNGRTPFQWDASANAGFSTGTPWLKLNPNYAQVNAAAEEKDPNSVLNYFRRATAMRRQHKVLVYGQYQLLDAANPHIYAYTRTLGKERVLVVLNFTSEKRRWALPAGLKAGGAPWLNNYPTFAPAATLALEPWQAVVVPLR</sequence>
<accession>A0A2Z3GGY3</accession>
<keyword evidence="2" id="KW-0378">Hydrolase</keyword>
<dbReference type="GO" id="GO:0004556">
    <property type="term" value="F:alpha-amylase activity"/>
    <property type="evidence" value="ECO:0007669"/>
    <property type="project" value="TreeGrafter"/>
</dbReference>
<evidence type="ECO:0000256" key="4">
    <source>
        <dbReference type="SAM" id="SignalP"/>
    </source>
</evidence>